<dbReference type="InterPro" id="IPR051629">
    <property type="entry name" value="Sulfite_efflux_TDT"/>
</dbReference>
<comment type="similarity">
    <text evidence="2">Belongs to the tellurite-resistance/dicarboxylate transporter (TDT) family.</text>
</comment>
<feature type="transmembrane region" description="Helical" evidence="9">
    <location>
        <begin position="103"/>
        <end position="121"/>
    </location>
</feature>
<dbReference type="Gene3D" id="1.50.10.150">
    <property type="entry name" value="Voltage-dependent anion channel"/>
    <property type="match status" value="1"/>
</dbReference>
<evidence type="ECO:0000256" key="1">
    <source>
        <dbReference type="ARBA" id="ARBA00004651"/>
    </source>
</evidence>
<accession>A0ABW2AY32</accession>
<evidence type="ECO:0000256" key="8">
    <source>
        <dbReference type="SAM" id="MobiDB-lite"/>
    </source>
</evidence>
<dbReference type="InterPro" id="IPR004695">
    <property type="entry name" value="SLAC1/Mae1/Ssu1/TehA"/>
</dbReference>
<keyword evidence="7 9" id="KW-0472">Membrane</keyword>
<feature type="transmembrane region" description="Helical" evidence="9">
    <location>
        <begin position="136"/>
        <end position="157"/>
    </location>
</feature>
<evidence type="ECO:0000256" key="4">
    <source>
        <dbReference type="ARBA" id="ARBA00022475"/>
    </source>
</evidence>
<feature type="region of interest" description="Disordered" evidence="8">
    <location>
        <begin position="235"/>
        <end position="261"/>
    </location>
</feature>
<dbReference type="InterPro" id="IPR038665">
    <property type="entry name" value="Voltage-dep_anion_channel_sf"/>
</dbReference>
<feature type="transmembrane region" description="Helical" evidence="9">
    <location>
        <begin position="34"/>
        <end position="55"/>
    </location>
</feature>
<feature type="transmembrane region" description="Helical" evidence="9">
    <location>
        <begin position="61"/>
        <end position="83"/>
    </location>
</feature>
<comment type="caution">
    <text evidence="10">The sequence shown here is derived from an EMBL/GenBank/DDBJ whole genome shotgun (WGS) entry which is preliminary data.</text>
</comment>
<evidence type="ECO:0000256" key="2">
    <source>
        <dbReference type="ARBA" id="ARBA00008566"/>
    </source>
</evidence>
<keyword evidence="11" id="KW-1185">Reference proteome</keyword>
<dbReference type="PANTHER" id="PTHR31686:SF1">
    <property type="entry name" value="SULFITE EFFLUX PUMP SSU1"/>
    <property type="match status" value="1"/>
</dbReference>
<feature type="transmembrane region" description="Helical" evidence="9">
    <location>
        <begin position="6"/>
        <end position="22"/>
    </location>
</feature>
<dbReference type="PANTHER" id="PTHR31686">
    <property type="match status" value="1"/>
</dbReference>
<proteinExistence type="inferred from homology"/>
<gene>
    <name evidence="10" type="ORF">ACFQBT_18075</name>
</gene>
<keyword evidence="4" id="KW-1003">Cell membrane</keyword>
<name>A0ABW2AY32_9MICO</name>
<evidence type="ECO:0000256" key="7">
    <source>
        <dbReference type="ARBA" id="ARBA00023136"/>
    </source>
</evidence>
<keyword evidence="3" id="KW-0813">Transport</keyword>
<feature type="transmembrane region" description="Helical" evidence="9">
    <location>
        <begin position="169"/>
        <end position="188"/>
    </location>
</feature>
<comment type="subcellular location">
    <subcellularLocation>
        <location evidence="1">Cell membrane</location>
        <topology evidence="1">Multi-pass membrane protein</topology>
    </subcellularLocation>
</comment>
<organism evidence="10 11">
    <name type="scientific">Branchiibius cervicis</name>
    <dbReference type="NCBI Taxonomy" id="908252"/>
    <lineage>
        <taxon>Bacteria</taxon>
        <taxon>Bacillati</taxon>
        <taxon>Actinomycetota</taxon>
        <taxon>Actinomycetes</taxon>
        <taxon>Micrococcales</taxon>
        <taxon>Dermacoccaceae</taxon>
        <taxon>Branchiibius</taxon>
    </lineage>
</organism>
<evidence type="ECO:0000313" key="10">
    <source>
        <dbReference type="EMBL" id="MFC6715624.1"/>
    </source>
</evidence>
<keyword evidence="5 9" id="KW-0812">Transmembrane</keyword>
<dbReference type="EMBL" id="JBHSWJ010000002">
    <property type="protein sequence ID" value="MFC6715624.1"/>
    <property type="molecule type" value="Genomic_DNA"/>
</dbReference>
<feature type="transmembrane region" description="Helical" evidence="9">
    <location>
        <begin position="194"/>
        <end position="214"/>
    </location>
</feature>
<sequence length="261" mass="26864">MLWSVGTVIGFATAIGFMIALLRCDRGRPAMTWGLPVVPPMVTATAGATLAPLLPAPWHPLVWWVAVAGFVIAGILAAVIFGAAYHHHLRVAAIPVEASATSWIPLGVVGQSTAAAVALAAKPPLAEGRAMSIAHGYGYAMLLIGVPVIGIAAQTTVRGFRAQMPFAPTWWSLTFPIGTLSLGAHLLGTQTGQGWIVVLGWLALAVLAGTWTLCARATIRAVTTARVAPATTGAALGSSAPATASTDPVSPVPLRRRRPPA</sequence>
<evidence type="ECO:0000256" key="6">
    <source>
        <dbReference type="ARBA" id="ARBA00022989"/>
    </source>
</evidence>
<evidence type="ECO:0000256" key="3">
    <source>
        <dbReference type="ARBA" id="ARBA00022448"/>
    </source>
</evidence>
<dbReference type="Pfam" id="PF03595">
    <property type="entry name" value="SLAC1"/>
    <property type="match status" value="1"/>
</dbReference>
<evidence type="ECO:0000256" key="5">
    <source>
        <dbReference type="ARBA" id="ARBA00022692"/>
    </source>
</evidence>
<evidence type="ECO:0008006" key="12">
    <source>
        <dbReference type="Google" id="ProtNLM"/>
    </source>
</evidence>
<evidence type="ECO:0000256" key="9">
    <source>
        <dbReference type="SAM" id="Phobius"/>
    </source>
</evidence>
<reference evidence="11" key="1">
    <citation type="journal article" date="2019" name="Int. J. Syst. Evol. Microbiol.">
        <title>The Global Catalogue of Microorganisms (GCM) 10K type strain sequencing project: providing services to taxonomists for standard genome sequencing and annotation.</title>
        <authorList>
            <consortium name="The Broad Institute Genomics Platform"/>
            <consortium name="The Broad Institute Genome Sequencing Center for Infectious Disease"/>
            <person name="Wu L."/>
            <person name="Ma J."/>
        </authorList>
    </citation>
    <scope>NUCLEOTIDE SEQUENCE [LARGE SCALE GENOMIC DNA]</scope>
    <source>
        <strain evidence="11">NBRC 106593</strain>
    </source>
</reference>
<dbReference type="Proteomes" id="UP001596356">
    <property type="component" value="Unassembled WGS sequence"/>
</dbReference>
<protein>
    <recommendedName>
        <fullName evidence="12">C4-dicarboxylate transporter/malic acid transport protein</fullName>
    </recommendedName>
</protein>
<dbReference type="RefSeq" id="WP_377824872.1">
    <property type="nucleotide sequence ID" value="NZ_JBHSWJ010000002.1"/>
</dbReference>
<keyword evidence="6 9" id="KW-1133">Transmembrane helix</keyword>
<evidence type="ECO:0000313" key="11">
    <source>
        <dbReference type="Proteomes" id="UP001596356"/>
    </source>
</evidence>